<dbReference type="SUPFAM" id="SSF46785">
    <property type="entry name" value="Winged helix' DNA-binding domain"/>
    <property type="match status" value="1"/>
</dbReference>
<keyword evidence="7" id="KW-1185">Reference proteome</keyword>
<keyword evidence="4" id="KW-0804">Transcription</keyword>
<dbReference type="Gene3D" id="1.10.10.10">
    <property type="entry name" value="Winged helix-like DNA-binding domain superfamily/Winged helix DNA-binding domain"/>
    <property type="match status" value="1"/>
</dbReference>
<dbReference type="InterPro" id="IPR036390">
    <property type="entry name" value="WH_DNA-bd_sf"/>
</dbReference>
<evidence type="ECO:0000313" key="7">
    <source>
        <dbReference type="Proteomes" id="UP000262073"/>
    </source>
</evidence>
<comment type="similarity">
    <text evidence="1">Belongs to the LysR transcriptional regulatory family.</text>
</comment>
<evidence type="ECO:0000256" key="1">
    <source>
        <dbReference type="ARBA" id="ARBA00009437"/>
    </source>
</evidence>
<evidence type="ECO:0000259" key="5">
    <source>
        <dbReference type="PROSITE" id="PS50931"/>
    </source>
</evidence>
<accession>A0A346NS38</accession>
<dbReference type="EMBL" id="CP031769">
    <property type="protein sequence ID" value="AXR08345.1"/>
    <property type="molecule type" value="Genomic_DNA"/>
</dbReference>
<sequence>MNIDHLRLFLRIAALHNISQAGAEIGLSAAVASAHLNKLETGLGVRLFHRSTRSVTLSEEGEAFLPHAEEVLASIEAARASVGSGSIEPMGTLRMTASASFGRQHLVPAIDAFMQQYPQIKIDLRLSDTIMDLVEGGFDLAIRNAPLKDSSLVARKLAPDLRIVTASPGYLDQHGEPACPQDIAQHTCISLMNMDTWTFAAPEGDYSVKVNSRFSTDNGETMRDACCAGMGLAINSTWNCHKQLQDGSLVQVLKDHPLLMDVAVWAVYPSSRMLAPKVRAMIDFLLNWFGSTPYWDAPLHNPEQPV</sequence>
<dbReference type="PANTHER" id="PTHR30537">
    <property type="entry name" value="HTH-TYPE TRANSCRIPTIONAL REGULATOR"/>
    <property type="match status" value="1"/>
</dbReference>
<dbReference type="Pfam" id="PF03466">
    <property type="entry name" value="LysR_substrate"/>
    <property type="match status" value="1"/>
</dbReference>
<dbReference type="KEGG" id="salm:D0Y50_01040"/>
<dbReference type="GO" id="GO:0003700">
    <property type="term" value="F:DNA-binding transcription factor activity"/>
    <property type="evidence" value="ECO:0007669"/>
    <property type="project" value="InterPro"/>
</dbReference>
<dbReference type="InterPro" id="IPR000847">
    <property type="entry name" value="LysR_HTH_N"/>
</dbReference>
<evidence type="ECO:0000256" key="2">
    <source>
        <dbReference type="ARBA" id="ARBA00023015"/>
    </source>
</evidence>
<dbReference type="GO" id="GO:0006351">
    <property type="term" value="P:DNA-templated transcription"/>
    <property type="evidence" value="ECO:0007669"/>
    <property type="project" value="TreeGrafter"/>
</dbReference>
<reference evidence="6 7" key="1">
    <citation type="submission" date="2018-08" db="EMBL/GenBank/DDBJ databases">
        <title>Salinimonas sediminis sp. nov., a piezophilic bacterium isolated from a deep-sea sediment sample from the New Britain Trench.</title>
        <authorList>
            <person name="Cao J."/>
        </authorList>
    </citation>
    <scope>NUCLEOTIDE SEQUENCE [LARGE SCALE GENOMIC DNA]</scope>
    <source>
        <strain evidence="6 7">N102</strain>
    </source>
</reference>
<dbReference type="FunFam" id="3.40.190.290:FF:000001">
    <property type="entry name" value="Transcriptional regulator, LysR family"/>
    <property type="match status" value="1"/>
</dbReference>
<evidence type="ECO:0000256" key="3">
    <source>
        <dbReference type="ARBA" id="ARBA00023125"/>
    </source>
</evidence>
<evidence type="ECO:0000256" key="4">
    <source>
        <dbReference type="ARBA" id="ARBA00023163"/>
    </source>
</evidence>
<proteinExistence type="inferred from homology"/>
<evidence type="ECO:0000313" key="6">
    <source>
        <dbReference type="EMBL" id="AXR08345.1"/>
    </source>
</evidence>
<protein>
    <submittedName>
        <fullName evidence="6">LysR family transcriptional regulator</fullName>
    </submittedName>
</protein>
<dbReference type="SUPFAM" id="SSF53850">
    <property type="entry name" value="Periplasmic binding protein-like II"/>
    <property type="match status" value="1"/>
</dbReference>
<dbReference type="FunFam" id="1.10.10.10:FF:000001">
    <property type="entry name" value="LysR family transcriptional regulator"/>
    <property type="match status" value="1"/>
</dbReference>
<dbReference type="AlphaFoldDB" id="A0A346NS38"/>
<dbReference type="InterPro" id="IPR058163">
    <property type="entry name" value="LysR-type_TF_proteobact-type"/>
</dbReference>
<dbReference type="GO" id="GO:0043565">
    <property type="term" value="F:sequence-specific DNA binding"/>
    <property type="evidence" value="ECO:0007669"/>
    <property type="project" value="TreeGrafter"/>
</dbReference>
<dbReference type="InterPro" id="IPR005119">
    <property type="entry name" value="LysR_subst-bd"/>
</dbReference>
<keyword evidence="3" id="KW-0238">DNA-binding</keyword>
<name>A0A346NS38_9ALTE</name>
<organism evidence="6 7">
    <name type="scientific">Salinimonas sediminis</name>
    <dbReference type="NCBI Taxonomy" id="2303538"/>
    <lineage>
        <taxon>Bacteria</taxon>
        <taxon>Pseudomonadati</taxon>
        <taxon>Pseudomonadota</taxon>
        <taxon>Gammaproteobacteria</taxon>
        <taxon>Alteromonadales</taxon>
        <taxon>Alteromonadaceae</taxon>
        <taxon>Alteromonas/Salinimonas group</taxon>
        <taxon>Salinimonas</taxon>
    </lineage>
</organism>
<feature type="domain" description="HTH lysR-type" evidence="5">
    <location>
        <begin position="1"/>
        <end position="58"/>
    </location>
</feature>
<dbReference type="RefSeq" id="WP_108565851.1">
    <property type="nucleotide sequence ID" value="NZ_CP031769.1"/>
</dbReference>
<gene>
    <name evidence="6" type="ORF">D0Y50_01040</name>
</gene>
<dbReference type="Pfam" id="PF00126">
    <property type="entry name" value="HTH_1"/>
    <property type="match status" value="1"/>
</dbReference>
<dbReference type="InterPro" id="IPR036388">
    <property type="entry name" value="WH-like_DNA-bd_sf"/>
</dbReference>
<dbReference type="Proteomes" id="UP000262073">
    <property type="component" value="Chromosome"/>
</dbReference>
<dbReference type="CDD" id="cd08422">
    <property type="entry name" value="PBP2_CrgA_like"/>
    <property type="match status" value="1"/>
</dbReference>
<dbReference type="PROSITE" id="PS50931">
    <property type="entry name" value="HTH_LYSR"/>
    <property type="match status" value="1"/>
</dbReference>
<dbReference type="Gene3D" id="3.40.190.290">
    <property type="match status" value="1"/>
</dbReference>
<dbReference type="OrthoDB" id="9786526at2"/>
<dbReference type="PANTHER" id="PTHR30537:SF81">
    <property type="entry name" value="TRANSCRIPTIONAL REGULATOR-RELATED"/>
    <property type="match status" value="1"/>
</dbReference>
<keyword evidence="2" id="KW-0805">Transcription regulation</keyword>